<organism evidence="2 3">
    <name type="scientific">Streptomyces cuspidosporus</name>
    <dbReference type="NCBI Taxonomy" id="66882"/>
    <lineage>
        <taxon>Bacteria</taxon>
        <taxon>Bacillati</taxon>
        <taxon>Actinomycetota</taxon>
        <taxon>Actinomycetes</taxon>
        <taxon>Kitasatosporales</taxon>
        <taxon>Streptomycetaceae</taxon>
        <taxon>Streptomyces</taxon>
    </lineage>
</organism>
<name>A0ABN3HC55_9ACTN</name>
<dbReference type="Pfam" id="PF20060">
    <property type="entry name" value="DUF6459"/>
    <property type="match status" value="1"/>
</dbReference>
<evidence type="ECO:0000256" key="1">
    <source>
        <dbReference type="SAM" id="MobiDB-lite"/>
    </source>
</evidence>
<dbReference type="InterPro" id="IPR045596">
    <property type="entry name" value="DUF6459"/>
</dbReference>
<dbReference type="EMBL" id="BAAASD010000074">
    <property type="protein sequence ID" value="GAA2374589.1"/>
    <property type="molecule type" value="Genomic_DNA"/>
</dbReference>
<comment type="caution">
    <text evidence="2">The sequence shown here is derived from an EMBL/GenBank/DDBJ whole genome shotgun (WGS) entry which is preliminary data.</text>
</comment>
<gene>
    <name evidence="2" type="ORF">GCM10010246_81830</name>
</gene>
<feature type="compositionally biased region" description="Low complexity" evidence="1">
    <location>
        <begin position="1"/>
        <end position="52"/>
    </location>
</feature>
<reference evidence="2 3" key="1">
    <citation type="journal article" date="2019" name="Int. J. Syst. Evol. Microbiol.">
        <title>The Global Catalogue of Microorganisms (GCM) 10K type strain sequencing project: providing services to taxonomists for standard genome sequencing and annotation.</title>
        <authorList>
            <consortium name="The Broad Institute Genomics Platform"/>
            <consortium name="The Broad Institute Genome Sequencing Center for Infectious Disease"/>
            <person name="Wu L."/>
            <person name="Ma J."/>
        </authorList>
    </citation>
    <scope>NUCLEOTIDE SEQUENCE [LARGE SCALE GENOMIC DNA]</scope>
    <source>
        <strain evidence="2 3">JCM 4316</strain>
    </source>
</reference>
<sequence>MDRTIPTTAPTGAATEGDATRRTAASASGRGTRPGAPAPRRGTVTGAPARSGPPRRRDSRRPAGPGPVSRTAAAAARRRELERLPRYWFANQLLLTLSGRRPVHTLLGHALPAAYDRLIELAPLAPLRPTGGRAAAPVVRRCDEYQPRQGAIEAFARIAYGDRLRALAFRLELGPDTRWRCAAFDIGPTT</sequence>
<accession>A0ABN3HC55</accession>
<feature type="compositionally biased region" description="Low complexity" evidence="1">
    <location>
        <begin position="62"/>
        <end position="75"/>
    </location>
</feature>
<keyword evidence="3" id="KW-1185">Reference proteome</keyword>
<feature type="region of interest" description="Disordered" evidence="1">
    <location>
        <begin position="1"/>
        <end position="76"/>
    </location>
</feature>
<proteinExistence type="predicted"/>
<protein>
    <submittedName>
        <fullName evidence="2">Uncharacterized protein</fullName>
    </submittedName>
</protein>
<evidence type="ECO:0000313" key="2">
    <source>
        <dbReference type="EMBL" id="GAA2374589.1"/>
    </source>
</evidence>
<dbReference type="Proteomes" id="UP001500253">
    <property type="component" value="Unassembled WGS sequence"/>
</dbReference>
<evidence type="ECO:0000313" key="3">
    <source>
        <dbReference type="Proteomes" id="UP001500253"/>
    </source>
</evidence>
<dbReference type="RefSeq" id="WP_346179317.1">
    <property type="nucleotide sequence ID" value="NZ_BAAASD010000074.1"/>
</dbReference>